<evidence type="ECO:0000256" key="15">
    <source>
        <dbReference type="ARBA" id="ARBA00044737"/>
    </source>
</evidence>
<feature type="compositionally biased region" description="Acidic residues" evidence="17">
    <location>
        <begin position="450"/>
        <end position="462"/>
    </location>
</feature>
<feature type="region of interest" description="Disordered" evidence="17">
    <location>
        <begin position="346"/>
        <end position="418"/>
    </location>
</feature>
<accession>A0AAJ0MSN3</accession>
<feature type="transmembrane region" description="Helical" evidence="18">
    <location>
        <begin position="12"/>
        <end position="32"/>
    </location>
</feature>
<dbReference type="CDD" id="cd08939">
    <property type="entry name" value="KDSR-like_SDR_c"/>
    <property type="match status" value="1"/>
</dbReference>
<evidence type="ECO:0000256" key="1">
    <source>
        <dbReference type="ARBA" id="ARBA00004586"/>
    </source>
</evidence>
<feature type="compositionally biased region" description="Gly residues" evidence="17">
    <location>
        <begin position="800"/>
        <end position="815"/>
    </location>
</feature>
<keyword evidence="11" id="KW-0560">Oxidoreductase</keyword>
<evidence type="ECO:0000256" key="3">
    <source>
        <dbReference type="ARBA" id="ARBA00004991"/>
    </source>
</evidence>
<dbReference type="Proteomes" id="UP001285908">
    <property type="component" value="Unassembled WGS sequence"/>
</dbReference>
<comment type="similarity">
    <text evidence="4">Belongs to the short-chain dehydrogenases/reductases (SDR) family.</text>
</comment>
<keyword evidence="9" id="KW-0746">Sphingolipid metabolism</keyword>
<feature type="region of interest" description="Disordered" evidence="17">
    <location>
        <begin position="438"/>
        <end position="581"/>
    </location>
</feature>
<dbReference type="FunFam" id="3.40.50.720:FF:000456">
    <property type="entry name" value="3-ketodihydrosphingosine reductase tsc10"/>
    <property type="match status" value="1"/>
</dbReference>
<evidence type="ECO:0000256" key="4">
    <source>
        <dbReference type="ARBA" id="ARBA00006484"/>
    </source>
</evidence>
<evidence type="ECO:0000313" key="20">
    <source>
        <dbReference type="Proteomes" id="UP001285908"/>
    </source>
</evidence>
<dbReference type="PANTHER" id="PTHR43550">
    <property type="entry name" value="3-KETODIHYDROSPHINGOSINE REDUCTASE"/>
    <property type="match status" value="1"/>
</dbReference>
<comment type="subcellular location">
    <subcellularLocation>
        <location evidence="1">Endoplasmic reticulum membrane</location>
    </subcellularLocation>
</comment>
<keyword evidence="8" id="KW-0521">NADP</keyword>
<dbReference type="PRINTS" id="PR00081">
    <property type="entry name" value="GDHRDH"/>
</dbReference>
<evidence type="ECO:0000256" key="8">
    <source>
        <dbReference type="ARBA" id="ARBA00022857"/>
    </source>
</evidence>
<dbReference type="GO" id="GO:0005789">
    <property type="term" value="C:endoplasmic reticulum membrane"/>
    <property type="evidence" value="ECO:0007669"/>
    <property type="project" value="UniProtKB-SubCell"/>
</dbReference>
<comment type="pathway">
    <text evidence="2">Lipid metabolism; sphingolipid metabolism.</text>
</comment>
<comment type="catalytic activity">
    <reaction evidence="16">
        <text>sphinganine + NADP(+) = 3-oxosphinganine + NADPH + H(+)</text>
        <dbReference type="Rhea" id="RHEA:22640"/>
        <dbReference type="ChEBI" id="CHEBI:15378"/>
        <dbReference type="ChEBI" id="CHEBI:57783"/>
        <dbReference type="ChEBI" id="CHEBI:57817"/>
        <dbReference type="ChEBI" id="CHEBI:58299"/>
        <dbReference type="ChEBI" id="CHEBI:58349"/>
        <dbReference type="EC" id="1.1.1.102"/>
    </reaction>
    <physiologicalReaction direction="right-to-left" evidence="16">
        <dbReference type="Rhea" id="RHEA:22642"/>
    </physiologicalReaction>
</comment>
<evidence type="ECO:0000256" key="7">
    <source>
        <dbReference type="ARBA" id="ARBA00022824"/>
    </source>
</evidence>
<dbReference type="GO" id="GO:0006666">
    <property type="term" value="P:3-keto-sphinganine metabolic process"/>
    <property type="evidence" value="ECO:0007669"/>
    <property type="project" value="InterPro"/>
</dbReference>
<dbReference type="EMBL" id="JAULSX010000003">
    <property type="protein sequence ID" value="KAK3494908.1"/>
    <property type="molecule type" value="Genomic_DNA"/>
</dbReference>
<keyword evidence="7" id="KW-0256">Endoplasmic reticulum</keyword>
<dbReference type="RefSeq" id="XP_062694337.1">
    <property type="nucleotide sequence ID" value="XM_062838805.1"/>
</dbReference>
<evidence type="ECO:0000256" key="9">
    <source>
        <dbReference type="ARBA" id="ARBA00022919"/>
    </source>
</evidence>
<dbReference type="GO" id="GO:0000166">
    <property type="term" value="F:nucleotide binding"/>
    <property type="evidence" value="ECO:0007669"/>
    <property type="project" value="UniProtKB-KW"/>
</dbReference>
<evidence type="ECO:0000256" key="13">
    <source>
        <dbReference type="ARBA" id="ARBA00023136"/>
    </source>
</evidence>
<evidence type="ECO:0000256" key="12">
    <source>
        <dbReference type="ARBA" id="ARBA00023098"/>
    </source>
</evidence>
<dbReference type="GO" id="GO:0047560">
    <property type="term" value="F:3-dehydrosphinganine reductase activity"/>
    <property type="evidence" value="ECO:0007669"/>
    <property type="project" value="UniProtKB-EC"/>
</dbReference>
<sequence length="815" mass="87763">MEQLKTLSTSWSLPVAAIVAAIGIFATMGLFSSKNHMPVEGRTVLLTGASEGMGRSAAIQLSQKGANVILVSRNVGRLEEALVDVRAAAKNPSTQRFTHISADVSEHDYAAAVLAEAIAWNRGRSPDIVWCVAGMSTPLLWTDDDSMAAARRNMDVNYFGSAEMSRAILREWLAPENSTGPKGEPKHLVFTASMLALFAILGYGPYTPTKWALRGLADTLAMEVNYYPDNPVKVHIVYPGTIVSPGYERENQTKPDITVELEKDEPAESPDTVARRAIAGLEAGKYFVDVSFLGRLMQCGIMGGSPRNNWVLDTLMGWFIPIIYFFVLRGMNSTIVKWAREKGHPFTHPKKNAGSAPGQGQVPASRLTPGPGPTKVTKPTTPAHQNQDHLQHQQEQHQEPDIDQDSLKPDPSAYDDPTARMGTEEYAAAAAAAVMETGLGQPGSLNDGTGEPDVDAEMEDQDASAAANSGLGGHVDLSGAGMIGNPGAPGGVPQPSPQDHSQHQQHQHQQQQQHQHHQQQQHQQQQQQADMLQGLGQPQAHPHQHQHQPPVAPMGQPQQMQPSPHQHSMDPQLSKSTEDMAHESGYGQLNVESALAKRLAREPGHRLAQQRRPEQVLNLARRSNVEALFAHIAGEPARVPCKNCHKGHGPWTSCIVVDGQMCGSCANCWFNASGARCSFHETRNPQNSQQQQHNAAILPNGANGGINISADPNAFRFGTPHPLGTHAALAAPAPVSAIAPAAPSMSNPMLQHMLNRALSEVRSADKATRQLILMECAAKKLALKMVDYEELISSQEQSGNPGGPGQQGLGEDAGA</sequence>
<dbReference type="InterPro" id="IPR022190">
    <property type="entry name" value="DUF3716"/>
</dbReference>
<evidence type="ECO:0000256" key="10">
    <source>
        <dbReference type="ARBA" id="ARBA00022989"/>
    </source>
</evidence>
<dbReference type="InterPro" id="IPR045022">
    <property type="entry name" value="KDSR-like"/>
</dbReference>
<evidence type="ECO:0000256" key="16">
    <source>
        <dbReference type="ARBA" id="ARBA00048930"/>
    </source>
</evidence>
<dbReference type="AlphaFoldDB" id="A0AAJ0MSN3"/>
<evidence type="ECO:0000256" key="6">
    <source>
        <dbReference type="ARBA" id="ARBA00022741"/>
    </source>
</evidence>
<keyword evidence="5 18" id="KW-0812">Transmembrane</keyword>
<dbReference type="InterPro" id="IPR036291">
    <property type="entry name" value="NAD(P)-bd_dom_sf"/>
</dbReference>
<feature type="compositionally biased region" description="Low complexity" evidence="17">
    <location>
        <begin position="537"/>
        <end position="566"/>
    </location>
</feature>
<dbReference type="InterPro" id="IPR002347">
    <property type="entry name" value="SDR_fam"/>
</dbReference>
<keyword evidence="6" id="KW-0547">Nucleotide-binding</keyword>
<comment type="pathway">
    <text evidence="3">Sphingolipid metabolism.</text>
</comment>
<protein>
    <recommendedName>
        <fullName evidence="14">3-dehydrosphinganine reductase</fullName>
        <ecNumber evidence="14">1.1.1.102</ecNumber>
    </recommendedName>
</protein>
<proteinExistence type="inferred from homology"/>
<gene>
    <name evidence="19" type="ORF">B0T23DRAFT_403712</name>
</gene>
<organism evidence="19 20">
    <name type="scientific">Neurospora hispaniola</name>
    <dbReference type="NCBI Taxonomy" id="588809"/>
    <lineage>
        <taxon>Eukaryota</taxon>
        <taxon>Fungi</taxon>
        <taxon>Dikarya</taxon>
        <taxon>Ascomycota</taxon>
        <taxon>Pezizomycotina</taxon>
        <taxon>Sordariomycetes</taxon>
        <taxon>Sordariomycetidae</taxon>
        <taxon>Sordariales</taxon>
        <taxon>Sordariaceae</taxon>
        <taxon>Neurospora</taxon>
    </lineage>
</organism>
<keyword evidence="12" id="KW-0443">Lipid metabolism</keyword>
<feature type="compositionally biased region" description="Low complexity" evidence="17">
    <location>
        <begin position="373"/>
        <end position="385"/>
    </location>
</feature>
<name>A0AAJ0MSN3_9PEZI</name>
<reference evidence="19 20" key="1">
    <citation type="journal article" date="2023" name="Mol. Phylogenet. Evol.">
        <title>Genome-scale phylogeny and comparative genomics of the fungal order Sordariales.</title>
        <authorList>
            <person name="Hensen N."/>
            <person name="Bonometti L."/>
            <person name="Westerberg I."/>
            <person name="Brannstrom I.O."/>
            <person name="Guillou S."/>
            <person name="Cros-Aarteil S."/>
            <person name="Calhoun S."/>
            <person name="Haridas S."/>
            <person name="Kuo A."/>
            <person name="Mondo S."/>
            <person name="Pangilinan J."/>
            <person name="Riley R."/>
            <person name="LaButti K."/>
            <person name="Andreopoulos B."/>
            <person name="Lipzen A."/>
            <person name="Chen C."/>
            <person name="Yan M."/>
            <person name="Daum C."/>
            <person name="Ng V."/>
            <person name="Clum A."/>
            <person name="Steindorff A."/>
            <person name="Ohm R.A."/>
            <person name="Martin F."/>
            <person name="Silar P."/>
            <person name="Natvig D.O."/>
            <person name="Lalanne C."/>
            <person name="Gautier V."/>
            <person name="Ament-Velasquez S.L."/>
            <person name="Kruys A."/>
            <person name="Hutchinson M.I."/>
            <person name="Powell A.J."/>
            <person name="Barry K."/>
            <person name="Miller A.N."/>
            <person name="Grigoriev I.V."/>
            <person name="Debuchy R."/>
            <person name="Gladieux P."/>
            <person name="Hiltunen Thoren M."/>
            <person name="Johannesson H."/>
        </authorList>
    </citation>
    <scope>NUCLEOTIDE SEQUENCE [LARGE SCALE GENOMIC DNA]</scope>
    <source>
        <strain evidence="19 20">FGSC 10403</strain>
    </source>
</reference>
<dbReference type="GO" id="GO:0030148">
    <property type="term" value="P:sphingolipid biosynthetic process"/>
    <property type="evidence" value="ECO:0007669"/>
    <property type="project" value="InterPro"/>
</dbReference>
<dbReference type="PANTHER" id="PTHR43550:SF3">
    <property type="entry name" value="3-KETODIHYDROSPHINGOSINE REDUCTASE"/>
    <property type="match status" value="1"/>
</dbReference>
<dbReference type="Gene3D" id="3.40.50.720">
    <property type="entry name" value="NAD(P)-binding Rossmann-like Domain"/>
    <property type="match status" value="1"/>
</dbReference>
<comment type="caution">
    <text evidence="19">The sequence shown here is derived from an EMBL/GenBank/DDBJ whole genome shotgun (WGS) entry which is preliminary data.</text>
</comment>
<keyword evidence="10 18" id="KW-1133">Transmembrane helix</keyword>
<comment type="function">
    <text evidence="15">Catalyzes the reduction of 3'-oxosphinganine (3-ketodihydrosphingosine/KDS) to sphinganine (dihydrosphingosine/DHS), the second step of de novo sphingolipid biosynthesis.</text>
</comment>
<evidence type="ECO:0000256" key="5">
    <source>
        <dbReference type="ARBA" id="ARBA00022692"/>
    </source>
</evidence>
<dbReference type="SUPFAM" id="SSF51735">
    <property type="entry name" value="NAD(P)-binding Rossmann-fold domains"/>
    <property type="match status" value="1"/>
</dbReference>
<evidence type="ECO:0000256" key="11">
    <source>
        <dbReference type="ARBA" id="ARBA00023002"/>
    </source>
</evidence>
<evidence type="ECO:0000256" key="17">
    <source>
        <dbReference type="SAM" id="MobiDB-lite"/>
    </source>
</evidence>
<evidence type="ECO:0000256" key="18">
    <source>
        <dbReference type="SAM" id="Phobius"/>
    </source>
</evidence>
<feature type="region of interest" description="Disordered" evidence="17">
    <location>
        <begin position="793"/>
        <end position="815"/>
    </location>
</feature>
<evidence type="ECO:0000313" key="19">
    <source>
        <dbReference type="EMBL" id="KAK3494908.1"/>
    </source>
</evidence>
<dbReference type="EC" id="1.1.1.102" evidence="14"/>
<keyword evidence="13 18" id="KW-0472">Membrane</keyword>
<evidence type="ECO:0000256" key="14">
    <source>
        <dbReference type="ARBA" id="ARBA00026112"/>
    </source>
</evidence>
<feature type="compositionally biased region" description="Gly residues" evidence="17">
    <location>
        <begin position="481"/>
        <end position="490"/>
    </location>
</feature>
<evidence type="ECO:0000256" key="2">
    <source>
        <dbReference type="ARBA" id="ARBA00004760"/>
    </source>
</evidence>
<dbReference type="Pfam" id="PF12511">
    <property type="entry name" value="DUF3716"/>
    <property type="match status" value="1"/>
</dbReference>
<dbReference type="GeneID" id="87876427"/>
<dbReference type="Pfam" id="PF00106">
    <property type="entry name" value="adh_short"/>
    <property type="match status" value="1"/>
</dbReference>
<feature type="compositionally biased region" description="Basic and acidic residues" evidence="17">
    <location>
        <begin position="386"/>
        <end position="408"/>
    </location>
</feature>
<keyword evidence="20" id="KW-1185">Reference proteome</keyword>